<keyword evidence="3" id="KW-1134">Transmembrane beta strand</keyword>
<keyword evidence="4" id="KW-0812">Transmembrane</keyword>
<evidence type="ECO:0000256" key="3">
    <source>
        <dbReference type="ARBA" id="ARBA00022452"/>
    </source>
</evidence>
<dbReference type="Proteomes" id="UP000494330">
    <property type="component" value="Unassembled WGS sequence"/>
</dbReference>
<dbReference type="Pfam" id="PF03349">
    <property type="entry name" value="Toluene_X"/>
    <property type="match status" value="1"/>
</dbReference>
<evidence type="ECO:0000256" key="1">
    <source>
        <dbReference type="ARBA" id="ARBA00004571"/>
    </source>
</evidence>
<protein>
    <submittedName>
        <fullName evidence="9">Uncharacterized protein</fullName>
    </submittedName>
</protein>
<dbReference type="GO" id="GO:0015483">
    <property type="term" value="F:long-chain fatty acid transporting porin activity"/>
    <property type="evidence" value="ECO:0007669"/>
    <property type="project" value="TreeGrafter"/>
</dbReference>
<sequence>MKRFRRAMAPLAMSCVPFAIPMSAWGALGAQPDSYSPLLMGMGGASIANPVDAISGAENPANLSKVGNRADFATLLLTTDQNNTYLSPKNQLSGLKFFVIPSGGFNFQYDSKTTFGVVVSGEGAGGLYNQSGVPVPGLSHSTTIFVANFISPTVTRKLTDNLAVGVSLNLVSAAFLARGVAVPDGQPIAADLSSGFSQLPGHGMRFAYGAGFRLGALWDVLPTLSVGASYTSKTALSRFSGYNRDVLASSDGRGDLPEEYGVGVSWRPTSALTLAADYLRINWGNTRVFGNPESFGYRNINAGRFGASYDIDNRWTVRTGYMVSGQWSDSAHTMTNVLGPVTQNRSVTGGFTCHVDKTQDISFSFDYGLPNKVYGTGASTGTNLDTSINFYALQYSRKF</sequence>
<evidence type="ECO:0000256" key="4">
    <source>
        <dbReference type="ARBA" id="ARBA00022692"/>
    </source>
</evidence>
<feature type="chain" id="PRO_5044425644" evidence="8">
    <location>
        <begin position="27"/>
        <end position="399"/>
    </location>
</feature>
<dbReference type="AlphaFoldDB" id="A0A6J5EED6"/>
<dbReference type="SUPFAM" id="SSF56935">
    <property type="entry name" value="Porins"/>
    <property type="match status" value="1"/>
</dbReference>
<keyword evidence="7" id="KW-0998">Cell outer membrane</keyword>
<accession>A0A6J5EED6</accession>
<dbReference type="InterPro" id="IPR005017">
    <property type="entry name" value="OMPP1/FadL/TodX"/>
</dbReference>
<keyword evidence="10" id="KW-1185">Reference proteome</keyword>
<dbReference type="PANTHER" id="PTHR35093:SF8">
    <property type="entry name" value="OUTER MEMBRANE PROTEIN NMB0088-RELATED"/>
    <property type="match status" value="1"/>
</dbReference>
<comment type="subcellular location">
    <subcellularLocation>
        <location evidence="1">Cell outer membrane</location>
        <topology evidence="1">Multi-pass membrane protein</topology>
    </subcellularLocation>
</comment>
<keyword evidence="5 8" id="KW-0732">Signal</keyword>
<name>A0A6J5EED6_9BURK</name>
<dbReference type="PANTHER" id="PTHR35093">
    <property type="entry name" value="OUTER MEMBRANE PROTEIN NMB0088-RELATED"/>
    <property type="match status" value="1"/>
</dbReference>
<feature type="signal peptide" evidence="8">
    <location>
        <begin position="1"/>
        <end position="26"/>
    </location>
</feature>
<organism evidence="9 10">
    <name type="scientific">Burkholderia paludis</name>
    <dbReference type="NCBI Taxonomy" id="1506587"/>
    <lineage>
        <taxon>Bacteria</taxon>
        <taxon>Pseudomonadati</taxon>
        <taxon>Pseudomonadota</taxon>
        <taxon>Betaproteobacteria</taxon>
        <taxon>Burkholderiales</taxon>
        <taxon>Burkholderiaceae</taxon>
        <taxon>Burkholderia</taxon>
        <taxon>Burkholderia cepacia complex</taxon>
    </lineage>
</organism>
<evidence type="ECO:0000256" key="2">
    <source>
        <dbReference type="ARBA" id="ARBA00008163"/>
    </source>
</evidence>
<evidence type="ECO:0000256" key="6">
    <source>
        <dbReference type="ARBA" id="ARBA00023136"/>
    </source>
</evidence>
<evidence type="ECO:0000256" key="5">
    <source>
        <dbReference type="ARBA" id="ARBA00022729"/>
    </source>
</evidence>
<reference evidence="9 10" key="1">
    <citation type="submission" date="2019-09" db="EMBL/GenBank/DDBJ databases">
        <authorList>
            <person name="Depoorter E."/>
        </authorList>
    </citation>
    <scope>NUCLEOTIDE SEQUENCE [LARGE SCALE GENOMIC DNA]</scope>
    <source>
        <strain evidence="9">LMG 30113</strain>
    </source>
</reference>
<dbReference type="GO" id="GO:0009279">
    <property type="term" value="C:cell outer membrane"/>
    <property type="evidence" value="ECO:0007669"/>
    <property type="project" value="UniProtKB-SubCell"/>
</dbReference>
<evidence type="ECO:0000313" key="9">
    <source>
        <dbReference type="EMBL" id="VWB31852.1"/>
    </source>
</evidence>
<evidence type="ECO:0000256" key="8">
    <source>
        <dbReference type="SAM" id="SignalP"/>
    </source>
</evidence>
<proteinExistence type="inferred from homology"/>
<evidence type="ECO:0000256" key="7">
    <source>
        <dbReference type="ARBA" id="ARBA00023237"/>
    </source>
</evidence>
<evidence type="ECO:0000313" key="10">
    <source>
        <dbReference type="Proteomes" id="UP000494330"/>
    </source>
</evidence>
<comment type="similarity">
    <text evidence="2">Belongs to the OmpP1/FadL family.</text>
</comment>
<gene>
    <name evidence="9" type="ORF">BPA30113_01241</name>
</gene>
<dbReference type="EMBL" id="CABVQD010000002">
    <property type="protein sequence ID" value="VWB31852.1"/>
    <property type="molecule type" value="Genomic_DNA"/>
</dbReference>
<dbReference type="Gene3D" id="2.40.160.60">
    <property type="entry name" value="Outer membrane protein transport protein (OMPP1/FadL/TodX)"/>
    <property type="match status" value="1"/>
</dbReference>
<keyword evidence="6" id="KW-0472">Membrane</keyword>